<dbReference type="HOGENOM" id="CLU_040072_0_0_1"/>
<dbReference type="SUPFAM" id="SSF54495">
    <property type="entry name" value="UBC-like"/>
    <property type="match status" value="1"/>
</dbReference>
<dbReference type="AlphaFoldDB" id="A0A0A2LBN9"/>
<dbReference type="OMA" id="DGIWAKR"/>
<dbReference type="OrthoDB" id="5596422at2759"/>
<proteinExistence type="predicted"/>
<dbReference type="EMBL" id="JQGA01000717">
    <property type="protein sequence ID" value="KGO74040.1"/>
    <property type="molecule type" value="Genomic_DNA"/>
</dbReference>
<keyword evidence="4" id="KW-1185">Reference proteome</keyword>
<evidence type="ECO:0000259" key="2">
    <source>
        <dbReference type="PROSITE" id="PS50127"/>
    </source>
</evidence>
<evidence type="ECO:0000313" key="4">
    <source>
        <dbReference type="Proteomes" id="UP000030104"/>
    </source>
</evidence>
<dbReference type="PhylomeDB" id="A0A0A2LBN9"/>
<organism evidence="3 4">
    <name type="scientific">Penicillium italicum</name>
    <name type="common">Blue mold</name>
    <dbReference type="NCBI Taxonomy" id="40296"/>
    <lineage>
        <taxon>Eukaryota</taxon>
        <taxon>Fungi</taxon>
        <taxon>Dikarya</taxon>
        <taxon>Ascomycota</taxon>
        <taxon>Pezizomycotina</taxon>
        <taxon>Eurotiomycetes</taxon>
        <taxon>Eurotiomycetidae</taxon>
        <taxon>Eurotiales</taxon>
        <taxon>Aspergillaceae</taxon>
        <taxon>Penicillium</taxon>
    </lineage>
</organism>
<dbReference type="PROSITE" id="PS50127">
    <property type="entry name" value="UBC_2"/>
    <property type="match status" value="1"/>
</dbReference>
<protein>
    <submittedName>
        <fullName evidence="3">Ubiquitin-conjugating enzyme, E2</fullName>
    </submittedName>
</protein>
<dbReference type="InterPro" id="IPR016135">
    <property type="entry name" value="UBQ-conjugating_enzyme/RWD"/>
</dbReference>
<dbReference type="InterPro" id="IPR000608">
    <property type="entry name" value="UBC"/>
</dbReference>
<name>A0A0A2LBN9_PENIT</name>
<gene>
    <name evidence="3" type="ORF">PITC_097260</name>
</gene>
<feature type="region of interest" description="Disordered" evidence="1">
    <location>
        <begin position="137"/>
        <end position="193"/>
    </location>
</feature>
<sequence>MSTSKLPCIPSLRKQQLHLEFASLRRAAPPGVYVSLAPGDPTLWSGVIFVRSGPYASAVLRFQLRFPDTYPDLPPLVTFATDLFHPLIVPLTTYTFSTGSASDNPVSATDDERLPAGGFSLRHGFPHWFGRAKRSGLASGNTSRNVSGTSASVASTGQASYADQLTDDDDESNVSDPPVTSAASEDGDVDAPRLAQTPAMDQFAERRDVVPVSEILDYIRSTFDDELVLDSLPVEVAGNPGAWHAWQAHRRGGPRGQLKRGSPQARLPGDWHWDGIWARRVKDEIENSHSEPMLFGGAARGNVDEMIRFSRLDDTTMNSVKEKMAAMAGNGI</sequence>
<accession>A0A0A2LBN9</accession>
<dbReference type="STRING" id="40296.A0A0A2LBN9"/>
<dbReference type="CDD" id="cd23814">
    <property type="entry name" value="UEV_AKTIP"/>
    <property type="match status" value="1"/>
</dbReference>
<dbReference type="Gene3D" id="3.10.110.10">
    <property type="entry name" value="Ubiquitin Conjugating Enzyme"/>
    <property type="match status" value="1"/>
</dbReference>
<evidence type="ECO:0000256" key="1">
    <source>
        <dbReference type="SAM" id="MobiDB-lite"/>
    </source>
</evidence>
<reference evidence="3 4" key="1">
    <citation type="journal article" date="2015" name="Mol. Plant Microbe Interact.">
        <title>Genome, transcriptome, and functional analyses of Penicillium expansum provide new insights into secondary metabolism and pathogenicity.</title>
        <authorList>
            <person name="Ballester A.R."/>
            <person name="Marcet-Houben M."/>
            <person name="Levin E."/>
            <person name="Sela N."/>
            <person name="Selma-Lazaro C."/>
            <person name="Carmona L."/>
            <person name="Wisniewski M."/>
            <person name="Droby S."/>
            <person name="Gonzalez-Candelas L."/>
            <person name="Gabaldon T."/>
        </authorList>
    </citation>
    <scope>NUCLEOTIDE SEQUENCE [LARGE SCALE GENOMIC DNA]</scope>
    <source>
        <strain evidence="3 4">PHI-1</strain>
    </source>
</reference>
<feature type="domain" description="UBC core" evidence="2">
    <location>
        <begin position="12"/>
        <end position="174"/>
    </location>
</feature>
<comment type="caution">
    <text evidence="3">The sequence shown here is derived from an EMBL/GenBank/DDBJ whole genome shotgun (WGS) entry which is preliminary data.</text>
</comment>
<feature type="compositionally biased region" description="Polar residues" evidence="1">
    <location>
        <begin position="138"/>
        <end position="163"/>
    </location>
</feature>
<dbReference type="Proteomes" id="UP000030104">
    <property type="component" value="Unassembled WGS sequence"/>
</dbReference>
<dbReference type="Pfam" id="PF00179">
    <property type="entry name" value="UQ_con"/>
    <property type="match status" value="1"/>
</dbReference>
<evidence type="ECO:0000313" key="3">
    <source>
        <dbReference type="EMBL" id="KGO74040.1"/>
    </source>
</evidence>